<dbReference type="PANTHER" id="PTHR38688">
    <property type="entry name" value="PYR_REDOX_2 DOMAIN-CONTAINING PROTEIN"/>
    <property type="match status" value="1"/>
</dbReference>
<gene>
    <name evidence="1" type="ORF">A4X13_0g9213</name>
</gene>
<dbReference type="EMBL" id="LWDF02002317">
    <property type="protein sequence ID" value="KAE8236252.1"/>
    <property type="molecule type" value="Genomic_DNA"/>
</dbReference>
<sequence length="176" mass="19416">MSALPHCVNFARSRAQGQGEGCILYDNTGLKVLAADWAREYMEEDGPKRDASRITRVRLPGPEATNPSEEEVYAKHLEGCTHILHAWGYQPRPIPQITASGDAEIAGKVKGVEFDHDTGRFWWKMGSGGGEKKYVPTLGIAFPARVTDPEGNVELAVGFIKFMKFLKNVGKNWAQA</sequence>
<dbReference type="Proteomes" id="UP000077521">
    <property type="component" value="Unassembled WGS sequence"/>
</dbReference>
<reference evidence="1" key="2">
    <citation type="journal article" date="2019" name="IMA Fungus">
        <title>Genome sequencing and comparison of five Tilletia species to identify candidate genes for the detection of regulated species infecting wheat.</title>
        <authorList>
            <person name="Nguyen H.D.T."/>
            <person name="Sultana T."/>
            <person name="Kesanakurti P."/>
            <person name="Hambleton S."/>
        </authorList>
    </citation>
    <scope>NUCLEOTIDE SEQUENCE</scope>
    <source>
        <strain evidence="1">DAOMC 236416</strain>
    </source>
</reference>
<evidence type="ECO:0000313" key="2">
    <source>
        <dbReference type="Proteomes" id="UP000077521"/>
    </source>
</evidence>
<dbReference type="InterPro" id="IPR053275">
    <property type="entry name" value="Agnestin_monoxygenase"/>
</dbReference>
<reference evidence="1" key="1">
    <citation type="submission" date="2016-04" db="EMBL/GenBank/DDBJ databases">
        <authorList>
            <person name="Nguyen H.D."/>
            <person name="Samba Siva P."/>
            <person name="Cullis J."/>
            <person name="Levesque C.A."/>
            <person name="Hambleton S."/>
        </authorList>
    </citation>
    <scope>NUCLEOTIDE SEQUENCE</scope>
    <source>
        <strain evidence="1">DAOMC 236416</strain>
    </source>
</reference>
<accession>A0A8T8SB68</accession>
<name>A0A8T8SB68_9BASI</name>
<evidence type="ECO:0000313" key="1">
    <source>
        <dbReference type="EMBL" id="KAE8236252.1"/>
    </source>
</evidence>
<comment type="caution">
    <text evidence="1">The sequence shown here is derived from an EMBL/GenBank/DDBJ whole genome shotgun (WGS) entry which is preliminary data.</text>
</comment>
<proteinExistence type="predicted"/>
<dbReference type="PANTHER" id="PTHR38688:SF1">
    <property type="entry name" value="FAD_NAD(P)-BINDING DOMAIN-CONTAINING PROTEIN"/>
    <property type="match status" value="1"/>
</dbReference>
<organism evidence="1 2">
    <name type="scientific">Tilletia indica</name>
    <dbReference type="NCBI Taxonomy" id="43049"/>
    <lineage>
        <taxon>Eukaryota</taxon>
        <taxon>Fungi</taxon>
        <taxon>Dikarya</taxon>
        <taxon>Basidiomycota</taxon>
        <taxon>Ustilaginomycotina</taxon>
        <taxon>Exobasidiomycetes</taxon>
        <taxon>Tilletiales</taxon>
        <taxon>Tilletiaceae</taxon>
        <taxon>Tilletia</taxon>
    </lineage>
</organism>
<protein>
    <submittedName>
        <fullName evidence="1">Uncharacterized protein</fullName>
    </submittedName>
</protein>
<dbReference type="AlphaFoldDB" id="A0A8T8SB68"/>
<keyword evidence="2" id="KW-1185">Reference proteome</keyword>